<evidence type="ECO:0000313" key="3">
    <source>
        <dbReference type="Proteomes" id="UP000298787"/>
    </source>
</evidence>
<dbReference type="EMBL" id="CM014078">
    <property type="protein sequence ID" value="TKS66117.1"/>
    <property type="molecule type" value="Genomic_DNA"/>
</dbReference>
<feature type="region of interest" description="Disordered" evidence="1">
    <location>
        <begin position="1"/>
        <end position="21"/>
    </location>
</feature>
<evidence type="ECO:0000256" key="1">
    <source>
        <dbReference type="SAM" id="MobiDB-lite"/>
    </source>
</evidence>
<keyword evidence="3" id="KW-1185">Reference proteome</keyword>
<feature type="compositionally biased region" description="Polar residues" evidence="1">
    <location>
        <begin position="65"/>
        <end position="86"/>
    </location>
</feature>
<reference evidence="2 3" key="1">
    <citation type="submission" date="2019-01" db="EMBL/GenBank/DDBJ databases">
        <title>Genome Assembly of Collichthys lucidus.</title>
        <authorList>
            <person name="Cai M."/>
            <person name="Xiao S."/>
        </authorList>
    </citation>
    <scope>NUCLEOTIDE SEQUENCE [LARGE SCALE GENOMIC DNA]</scope>
    <source>
        <strain evidence="2">JT15FE1705JMU</strain>
        <tissue evidence="2">Muscle</tissue>
    </source>
</reference>
<feature type="region of interest" description="Disordered" evidence="1">
    <location>
        <begin position="34"/>
        <end position="107"/>
    </location>
</feature>
<evidence type="ECO:0000313" key="2">
    <source>
        <dbReference type="EMBL" id="TKS66117.1"/>
    </source>
</evidence>
<accession>A0A4U5TWS7</accession>
<gene>
    <name evidence="2" type="ORF">D9C73_000173</name>
</gene>
<dbReference type="AlphaFoldDB" id="A0A4U5TWS7"/>
<feature type="compositionally biased region" description="Polar residues" evidence="1">
    <location>
        <begin position="1"/>
        <end position="10"/>
    </location>
</feature>
<sequence length="107" mass="11745">MQHTQETVSLGTGKVQELRLGTPVQRAGRQELRQTYQEQATSSWADTSWQIPEGSEARGRRRNAGSVTGSTANRLVQGRQSRQQEISPEKSAGKSCMSIANNLAESE</sequence>
<organism evidence="2 3">
    <name type="scientific">Collichthys lucidus</name>
    <name type="common">Big head croaker</name>
    <name type="synonym">Sciaena lucida</name>
    <dbReference type="NCBI Taxonomy" id="240159"/>
    <lineage>
        <taxon>Eukaryota</taxon>
        <taxon>Metazoa</taxon>
        <taxon>Chordata</taxon>
        <taxon>Craniata</taxon>
        <taxon>Vertebrata</taxon>
        <taxon>Euteleostomi</taxon>
        <taxon>Actinopterygii</taxon>
        <taxon>Neopterygii</taxon>
        <taxon>Teleostei</taxon>
        <taxon>Neoteleostei</taxon>
        <taxon>Acanthomorphata</taxon>
        <taxon>Eupercaria</taxon>
        <taxon>Sciaenidae</taxon>
        <taxon>Collichthys</taxon>
    </lineage>
</organism>
<name>A0A4U5TWS7_COLLU</name>
<feature type="compositionally biased region" description="Polar residues" evidence="1">
    <location>
        <begin position="98"/>
        <end position="107"/>
    </location>
</feature>
<dbReference type="Proteomes" id="UP000298787">
    <property type="component" value="Chromosome 1"/>
</dbReference>
<proteinExistence type="predicted"/>
<protein>
    <submittedName>
        <fullName evidence="2">Uncharacterized protein</fullName>
    </submittedName>
</protein>
<feature type="compositionally biased region" description="Polar residues" evidence="1">
    <location>
        <begin position="34"/>
        <end position="50"/>
    </location>
</feature>